<feature type="domain" description="Methyltransferase" evidence="3">
    <location>
        <begin position="56"/>
        <end position="144"/>
    </location>
</feature>
<dbReference type="Pfam" id="PF13649">
    <property type="entry name" value="Methyltransf_25"/>
    <property type="match status" value="1"/>
</dbReference>
<proteinExistence type="predicted"/>
<reference evidence="4 5" key="1">
    <citation type="submission" date="2024-07" db="EMBL/GenBank/DDBJ databases">
        <title>Description of Labrys sedimenti sp. nov., isolated from a diclofenac-degrading enrichment culture.</title>
        <authorList>
            <person name="Tancsics A."/>
            <person name="Csepanyi A."/>
        </authorList>
    </citation>
    <scope>NUCLEOTIDE SEQUENCE [LARGE SCALE GENOMIC DNA]</scope>
    <source>
        <strain evidence="4 5">LMG 23578</strain>
    </source>
</reference>
<keyword evidence="5" id="KW-1185">Reference proteome</keyword>
<sequence length="210" mass="22998">MPSGAKRPGGRDPADLVVSLYEAHADAWDEIRRRHFLEEAWFDRFLALLPAVQASILDIGCGAGEPVARHCIERGHRVTGLDAAPALVGLCQARFPGHDWLAGDMRTLALGRTFDGIIAWNSLFHLPPADQRGMFPIFRRHANPKAALIFTSGTGHGEAVGTFQGEPLYHGSLDVREYRHLLESNGFDVISHVMEDPDCGGATIWVARLA</sequence>
<dbReference type="InterPro" id="IPR029063">
    <property type="entry name" value="SAM-dependent_MTases_sf"/>
</dbReference>
<keyword evidence="2" id="KW-0808">Transferase</keyword>
<evidence type="ECO:0000259" key="3">
    <source>
        <dbReference type="Pfam" id="PF13649"/>
    </source>
</evidence>
<dbReference type="RefSeq" id="WP_311935698.1">
    <property type="nucleotide sequence ID" value="NZ_JAVSCS010000013.1"/>
</dbReference>
<protein>
    <submittedName>
        <fullName evidence="4">Methyltransferase domain-containing protein</fullName>
    </submittedName>
</protein>
<dbReference type="GO" id="GO:0008168">
    <property type="term" value="F:methyltransferase activity"/>
    <property type="evidence" value="ECO:0007669"/>
    <property type="project" value="UniProtKB-KW"/>
</dbReference>
<dbReference type="CDD" id="cd02440">
    <property type="entry name" value="AdoMet_MTases"/>
    <property type="match status" value="1"/>
</dbReference>
<keyword evidence="1 4" id="KW-0489">Methyltransferase</keyword>
<evidence type="ECO:0000313" key="4">
    <source>
        <dbReference type="EMBL" id="MEW9309197.1"/>
    </source>
</evidence>
<accession>A0ABV3PU59</accession>
<evidence type="ECO:0000256" key="2">
    <source>
        <dbReference type="ARBA" id="ARBA00022679"/>
    </source>
</evidence>
<dbReference type="EMBL" id="JBFNQD010000012">
    <property type="protein sequence ID" value="MEW9309197.1"/>
    <property type="molecule type" value="Genomic_DNA"/>
</dbReference>
<name>A0ABV3PU59_9HYPH</name>
<dbReference type="Proteomes" id="UP001555786">
    <property type="component" value="Unassembled WGS sequence"/>
</dbReference>
<evidence type="ECO:0000313" key="5">
    <source>
        <dbReference type="Proteomes" id="UP001555786"/>
    </source>
</evidence>
<dbReference type="GO" id="GO:0032259">
    <property type="term" value="P:methylation"/>
    <property type="evidence" value="ECO:0007669"/>
    <property type="project" value="UniProtKB-KW"/>
</dbReference>
<dbReference type="Gene3D" id="3.40.50.150">
    <property type="entry name" value="Vaccinia Virus protein VP39"/>
    <property type="match status" value="1"/>
</dbReference>
<comment type="caution">
    <text evidence="4">The sequence shown here is derived from an EMBL/GenBank/DDBJ whole genome shotgun (WGS) entry which is preliminary data.</text>
</comment>
<dbReference type="PANTHER" id="PTHR43861:SF1">
    <property type="entry name" value="TRANS-ACONITATE 2-METHYLTRANSFERASE"/>
    <property type="match status" value="1"/>
</dbReference>
<dbReference type="SUPFAM" id="SSF53335">
    <property type="entry name" value="S-adenosyl-L-methionine-dependent methyltransferases"/>
    <property type="match status" value="1"/>
</dbReference>
<dbReference type="PANTHER" id="PTHR43861">
    <property type="entry name" value="TRANS-ACONITATE 2-METHYLTRANSFERASE-RELATED"/>
    <property type="match status" value="1"/>
</dbReference>
<dbReference type="InterPro" id="IPR041698">
    <property type="entry name" value="Methyltransf_25"/>
</dbReference>
<evidence type="ECO:0000256" key="1">
    <source>
        <dbReference type="ARBA" id="ARBA00022603"/>
    </source>
</evidence>
<organism evidence="4 5">
    <name type="scientific">Labrys neptuniae</name>
    <dbReference type="NCBI Taxonomy" id="376174"/>
    <lineage>
        <taxon>Bacteria</taxon>
        <taxon>Pseudomonadati</taxon>
        <taxon>Pseudomonadota</taxon>
        <taxon>Alphaproteobacteria</taxon>
        <taxon>Hyphomicrobiales</taxon>
        <taxon>Xanthobacteraceae</taxon>
        <taxon>Labrys</taxon>
    </lineage>
</organism>
<gene>
    <name evidence="4" type="ORF">ABXS05_26855</name>
</gene>